<gene>
    <name evidence="2" type="ORF">AQJ30_15795</name>
</gene>
<sequence>MLLGLFVFVVMNCAAGVMGHPPVVMPMVRRALARAARRHTSSPRLEPVRRVPSWAREGEQ</sequence>
<name>A0A101QXA8_9ACTN</name>
<feature type="region of interest" description="Disordered" evidence="1">
    <location>
        <begin position="36"/>
        <end position="60"/>
    </location>
</feature>
<dbReference type="STRING" id="68231.AQJ30_15795"/>
<protein>
    <submittedName>
        <fullName evidence="2">Uncharacterized protein</fullName>
    </submittedName>
</protein>
<dbReference type="EMBL" id="LMWS01000018">
    <property type="protein sequence ID" value="KUN37745.1"/>
    <property type="molecule type" value="Genomic_DNA"/>
</dbReference>
<dbReference type="AlphaFoldDB" id="A0A101QXA8"/>
<keyword evidence="3" id="KW-1185">Reference proteome</keyword>
<evidence type="ECO:0000313" key="3">
    <source>
        <dbReference type="Proteomes" id="UP000053271"/>
    </source>
</evidence>
<organism evidence="2 3">
    <name type="scientific">Streptomyces longwoodensis</name>
    <dbReference type="NCBI Taxonomy" id="68231"/>
    <lineage>
        <taxon>Bacteria</taxon>
        <taxon>Bacillati</taxon>
        <taxon>Actinomycetota</taxon>
        <taxon>Actinomycetes</taxon>
        <taxon>Kitasatosporales</taxon>
        <taxon>Streptomycetaceae</taxon>
        <taxon>Streptomyces</taxon>
    </lineage>
</organism>
<evidence type="ECO:0000256" key="1">
    <source>
        <dbReference type="SAM" id="MobiDB-lite"/>
    </source>
</evidence>
<evidence type="ECO:0000313" key="2">
    <source>
        <dbReference type="EMBL" id="KUN37745.1"/>
    </source>
</evidence>
<reference evidence="2 3" key="1">
    <citation type="submission" date="2015-10" db="EMBL/GenBank/DDBJ databases">
        <title>Draft genome sequence of Streptomyces longwoodensis DSM 41677, type strain for the species Streptomyces longwoodensis.</title>
        <authorList>
            <person name="Ruckert C."/>
            <person name="Winkler A."/>
            <person name="Kalinowski J."/>
            <person name="Kampfer P."/>
            <person name="Glaeser S."/>
        </authorList>
    </citation>
    <scope>NUCLEOTIDE SEQUENCE [LARGE SCALE GENOMIC DNA]</scope>
    <source>
        <strain evidence="2 3">DSM 41677</strain>
    </source>
</reference>
<accession>A0A101QXA8</accession>
<proteinExistence type="predicted"/>
<dbReference type="Proteomes" id="UP000053271">
    <property type="component" value="Unassembled WGS sequence"/>
</dbReference>
<comment type="caution">
    <text evidence="2">The sequence shown here is derived from an EMBL/GenBank/DDBJ whole genome shotgun (WGS) entry which is preliminary data.</text>
</comment>